<organism evidence="3">
    <name type="scientific">marine sediment metagenome</name>
    <dbReference type="NCBI Taxonomy" id="412755"/>
    <lineage>
        <taxon>unclassified sequences</taxon>
        <taxon>metagenomes</taxon>
        <taxon>ecological metagenomes</taxon>
    </lineage>
</organism>
<evidence type="ECO:0000256" key="1">
    <source>
        <dbReference type="ARBA" id="ARBA00008023"/>
    </source>
</evidence>
<evidence type="ECO:0008006" key="4">
    <source>
        <dbReference type="Google" id="ProtNLM"/>
    </source>
</evidence>
<dbReference type="GO" id="GO:0047429">
    <property type="term" value="F:nucleoside triphosphate diphosphatase activity"/>
    <property type="evidence" value="ECO:0007669"/>
    <property type="project" value="InterPro"/>
</dbReference>
<dbReference type="AlphaFoldDB" id="X1NDE6"/>
<comment type="similarity">
    <text evidence="1">Belongs to the HAM1 NTPase family.</text>
</comment>
<feature type="non-terminal residue" evidence="3">
    <location>
        <position position="147"/>
    </location>
</feature>
<dbReference type="InterPro" id="IPR029001">
    <property type="entry name" value="ITPase-like_fam"/>
</dbReference>
<accession>X1NDE6</accession>
<protein>
    <recommendedName>
        <fullName evidence="4">Non-canonical purine NTP pyrophosphatase</fullName>
    </recommendedName>
</protein>
<dbReference type="SUPFAM" id="SSF52972">
    <property type="entry name" value="ITPase-like"/>
    <property type="match status" value="1"/>
</dbReference>
<gene>
    <name evidence="3" type="ORF">S06H3_46531</name>
</gene>
<dbReference type="InterPro" id="IPR002637">
    <property type="entry name" value="RdgB/HAM1"/>
</dbReference>
<evidence type="ECO:0000256" key="2">
    <source>
        <dbReference type="ARBA" id="ARBA00022801"/>
    </source>
</evidence>
<dbReference type="GO" id="GO:0005829">
    <property type="term" value="C:cytosol"/>
    <property type="evidence" value="ECO:0007669"/>
    <property type="project" value="TreeGrafter"/>
</dbReference>
<keyword evidence="2" id="KW-0378">Hydrolase</keyword>
<name>X1NDE6_9ZZZZ</name>
<dbReference type="PANTHER" id="PTHR11067:SF9">
    <property type="entry name" value="INOSINE TRIPHOSPHATE PYROPHOSPHATASE"/>
    <property type="match status" value="1"/>
</dbReference>
<dbReference type="Gene3D" id="3.90.950.10">
    <property type="match status" value="1"/>
</dbReference>
<dbReference type="CDD" id="cd00515">
    <property type="entry name" value="HAM1"/>
    <property type="match status" value="1"/>
</dbReference>
<dbReference type="Pfam" id="PF01725">
    <property type="entry name" value="Ham1p_like"/>
    <property type="match status" value="1"/>
</dbReference>
<reference evidence="3" key="1">
    <citation type="journal article" date="2014" name="Front. Microbiol.">
        <title>High frequency of phylogenetically diverse reductive dehalogenase-homologous genes in deep subseafloor sedimentary metagenomes.</title>
        <authorList>
            <person name="Kawai M."/>
            <person name="Futagami T."/>
            <person name="Toyoda A."/>
            <person name="Takaki Y."/>
            <person name="Nishi S."/>
            <person name="Hori S."/>
            <person name="Arai W."/>
            <person name="Tsubouchi T."/>
            <person name="Morono Y."/>
            <person name="Uchiyama I."/>
            <person name="Ito T."/>
            <person name="Fujiyama A."/>
            <person name="Inagaki F."/>
            <person name="Takami H."/>
        </authorList>
    </citation>
    <scope>NUCLEOTIDE SEQUENCE</scope>
    <source>
        <strain evidence="3">Expedition CK06-06</strain>
    </source>
</reference>
<dbReference type="EMBL" id="BARV01029142">
    <property type="protein sequence ID" value="GAI41643.1"/>
    <property type="molecule type" value="Genomic_DNA"/>
</dbReference>
<comment type="caution">
    <text evidence="3">The sequence shown here is derived from an EMBL/GenBank/DDBJ whole genome shotgun (WGS) entry which is preliminary data.</text>
</comment>
<dbReference type="PANTHER" id="PTHR11067">
    <property type="entry name" value="INOSINE TRIPHOSPHATE PYROPHOSPHATASE/HAM1 PROTEIN"/>
    <property type="match status" value="1"/>
</dbReference>
<proteinExistence type="inferred from homology"/>
<sequence length="147" mass="16107">MDLVLATKNLDKIREIKDALKNLKLRIFTFADFPNFPDVEEDEDSFYDNALKKARTIAKFSRKLSLADDSGLEVEALGGAPGVLSARFAGQEASYEDNNLKLLSLLEGVSLDKRKATIRCAIAISEGNKERVVEGACKGTILPEMVG</sequence>
<dbReference type="GO" id="GO:0009143">
    <property type="term" value="P:nucleoside triphosphate catabolic process"/>
    <property type="evidence" value="ECO:0007669"/>
    <property type="project" value="InterPro"/>
</dbReference>
<evidence type="ECO:0000313" key="3">
    <source>
        <dbReference type="EMBL" id="GAI41643.1"/>
    </source>
</evidence>